<dbReference type="AlphaFoldDB" id="A0AAV4RTP4"/>
<protein>
    <submittedName>
        <fullName evidence="1">Uncharacterized protein</fullName>
    </submittedName>
</protein>
<proteinExistence type="predicted"/>
<organism evidence="1 2">
    <name type="scientific">Caerostris extrusa</name>
    <name type="common">Bark spider</name>
    <name type="synonym">Caerostris bankana</name>
    <dbReference type="NCBI Taxonomy" id="172846"/>
    <lineage>
        <taxon>Eukaryota</taxon>
        <taxon>Metazoa</taxon>
        <taxon>Ecdysozoa</taxon>
        <taxon>Arthropoda</taxon>
        <taxon>Chelicerata</taxon>
        <taxon>Arachnida</taxon>
        <taxon>Araneae</taxon>
        <taxon>Araneomorphae</taxon>
        <taxon>Entelegynae</taxon>
        <taxon>Araneoidea</taxon>
        <taxon>Araneidae</taxon>
        <taxon>Caerostris</taxon>
    </lineage>
</organism>
<gene>
    <name evidence="1" type="ORF">CEXT_695321</name>
</gene>
<name>A0AAV4RTP4_CAEEX</name>
<keyword evidence="2" id="KW-1185">Reference proteome</keyword>
<evidence type="ECO:0000313" key="2">
    <source>
        <dbReference type="Proteomes" id="UP001054945"/>
    </source>
</evidence>
<dbReference type="EMBL" id="BPLR01008365">
    <property type="protein sequence ID" value="GIY24186.1"/>
    <property type="molecule type" value="Genomic_DNA"/>
</dbReference>
<reference evidence="1 2" key="1">
    <citation type="submission" date="2021-06" db="EMBL/GenBank/DDBJ databases">
        <title>Caerostris extrusa draft genome.</title>
        <authorList>
            <person name="Kono N."/>
            <person name="Arakawa K."/>
        </authorList>
    </citation>
    <scope>NUCLEOTIDE SEQUENCE [LARGE SCALE GENOMIC DNA]</scope>
</reference>
<evidence type="ECO:0000313" key="1">
    <source>
        <dbReference type="EMBL" id="GIY24186.1"/>
    </source>
</evidence>
<sequence length="144" mass="17216">MNKEEACSATLKLITKYRKLLTWWTFVRESPCLMNSNMYVVFEYLTYFDIPFRPFMEHLATVKESLAGYINQCISIQNDLVKLCELVDGIMNMVVSYDSQSIYFPILYRIAMYCARNVFLQLHKCGEEFILFCEWRNKIFEMFN</sequence>
<dbReference type="Proteomes" id="UP001054945">
    <property type="component" value="Unassembled WGS sequence"/>
</dbReference>
<accession>A0AAV4RTP4</accession>
<comment type="caution">
    <text evidence="1">The sequence shown here is derived from an EMBL/GenBank/DDBJ whole genome shotgun (WGS) entry which is preliminary data.</text>
</comment>